<keyword evidence="2" id="KW-0229">DNA integration</keyword>
<name>F2G5Z4_ALTMD</name>
<keyword evidence="4" id="KW-0238">DNA-binding</keyword>
<dbReference type="SMART" id="SM00857">
    <property type="entry name" value="Resolvase"/>
    <property type="match status" value="1"/>
</dbReference>
<evidence type="ECO:0000256" key="6">
    <source>
        <dbReference type="PIRSR" id="PIRSR606118-50"/>
    </source>
</evidence>
<evidence type="ECO:0000256" key="4">
    <source>
        <dbReference type="ARBA" id="ARBA00023125"/>
    </source>
</evidence>
<dbReference type="InterPro" id="IPR006118">
    <property type="entry name" value="Recombinase_CS"/>
</dbReference>
<dbReference type="PROSITE" id="PS00398">
    <property type="entry name" value="RECOMBINASES_2"/>
    <property type="match status" value="1"/>
</dbReference>
<dbReference type="Proteomes" id="UP000001870">
    <property type="component" value="Chromosome"/>
</dbReference>
<dbReference type="PANTHER" id="PTHR30461:SF26">
    <property type="entry name" value="RESOLVASE HOMOLOG YNEB"/>
    <property type="match status" value="1"/>
</dbReference>
<dbReference type="SUPFAM" id="SSF53041">
    <property type="entry name" value="Resolvase-like"/>
    <property type="match status" value="1"/>
</dbReference>
<dbReference type="Pfam" id="PF02796">
    <property type="entry name" value="HTH_7"/>
    <property type="match status" value="1"/>
</dbReference>
<evidence type="ECO:0000256" key="5">
    <source>
        <dbReference type="ARBA" id="ARBA00023172"/>
    </source>
</evidence>
<dbReference type="PROSITE" id="PS51736">
    <property type="entry name" value="RECOMBINASES_3"/>
    <property type="match status" value="1"/>
</dbReference>
<evidence type="ECO:0000256" key="7">
    <source>
        <dbReference type="PROSITE-ProRule" id="PRU10137"/>
    </source>
</evidence>
<dbReference type="InterPro" id="IPR006119">
    <property type="entry name" value="Resolv_N"/>
</dbReference>
<keyword evidence="3" id="KW-0230">DNA invertase</keyword>
<dbReference type="GO" id="GO:0000150">
    <property type="term" value="F:DNA strand exchange activity"/>
    <property type="evidence" value="ECO:0007669"/>
    <property type="project" value="UniProtKB-KW"/>
</dbReference>
<dbReference type="Gene3D" id="1.10.10.60">
    <property type="entry name" value="Homeodomain-like"/>
    <property type="match status" value="1"/>
</dbReference>
<keyword evidence="5" id="KW-0233">DNA recombination</keyword>
<organism evidence="9 10">
    <name type="scientific">Alteromonas mediterranea (strain DSM 17117 / CIP 110805 / LMG 28347 / Deep ecotype)</name>
    <dbReference type="NCBI Taxonomy" id="1774373"/>
    <lineage>
        <taxon>Bacteria</taxon>
        <taxon>Pseudomonadati</taxon>
        <taxon>Pseudomonadota</taxon>
        <taxon>Gammaproteobacteria</taxon>
        <taxon>Alteromonadales</taxon>
        <taxon>Alteromonadaceae</taxon>
        <taxon>Alteromonas/Salinimonas group</taxon>
        <taxon>Alteromonas</taxon>
    </lineage>
</organism>
<proteinExistence type="inferred from homology"/>
<dbReference type="AlphaFoldDB" id="F2G5Z4"/>
<dbReference type="HOGENOM" id="CLU_010686_8_3_6"/>
<dbReference type="Pfam" id="PF00239">
    <property type="entry name" value="Resolvase"/>
    <property type="match status" value="1"/>
</dbReference>
<evidence type="ECO:0000259" key="8">
    <source>
        <dbReference type="PROSITE" id="PS51736"/>
    </source>
</evidence>
<dbReference type="InterPro" id="IPR036162">
    <property type="entry name" value="Resolvase-like_N_sf"/>
</dbReference>
<reference evidence="9 10" key="2">
    <citation type="journal article" date="2015" name="Antonie Van Leeuwenhoek">
        <title>Ecophysiological diversity of a novel member of the genus Alteromonas, and description of Alteromonas mediterranea sp. nov.</title>
        <authorList>
            <person name="Ivanova E.P."/>
            <person name="Lopez-Perez M."/>
            <person name="Zabalos M."/>
            <person name="Nguyen S.H."/>
            <person name="Webb H.K."/>
            <person name="Ryan J."/>
            <person name="Lagutin K."/>
            <person name="Vyssotski M."/>
            <person name="Crawford R.J."/>
            <person name="Rodriguez-Valera F."/>
        </authorList>
    </citation>
    <scope>NUCLEOTIDE SEQUENCE [LARGE SCALE GENOMIC DNA]</scope>
    <source>
        <strain evidence="10">DSM 17117 / CIP 110805 / LMG 28347 / Deep ecotype</strain>
    </source>
</reference>
<dbReference type="RefSeq" id="WP_012518830.1">
    <property type="nucleotide sequence ID" value="NC_011138.3"/>
</dbReference>
<comment type="similarity">
    <text evidence="1">Belongs to the site-specific recombinase resolvase family.</text>
</comment>
<dbReference type="SUPFAM" id="SSF46689">
    <property type="entry name" value="Homeodomain-like"/>
    <property type="match status" value="1"/>
</dbReference>
<reference evidence="9 10" key="1">
    <citation type="journal article" date="2008" name="ISME J.">
        <title>Comparative genomics of two ecotypes of the marine planktonic copiotroph Alteromonas macleodii suggests alternative lifestyles associated with different kinds of particulate organic matter.</title>
        <authorList>
            <person name="Ivars-Martinez E."/>
            <person name="Martin-Cuadrado A.B."/>
            <person name="D'Auria G."/>
            <person name="Mira A."/>
            <person name="Ferriera S."/>
            <person name="Johnson J."/>
            <person name="Friedman R."/>
            <person name="Rodriguez-Valera F."/>
        </authorList>
    </citation>
    <scope>NUCLEOTIDE SEQUENCE [LARGE SCALE GENOMIC DNA]</scope>
    <source>
        <strain evidence="10">DSM 17117 / CIP 110805 / LMG 28347 / Deep ecotype</strain>
    </source>
</reference>
<dbReference type="CDD" id="cd03768">
    <property type="entry name" value="SR_ResInv"/>
    <property type="match status" value="1"/>
</dbReference>
<accession>F2G5Z4</accession>
<gene>
    <name evidence="9" type="ordered locus">MADE_1011880</name>
</gene>
<evidence type="ECO:0000313" key="10">
    <source>
        <dbReference type="Proteomes" id="UP000001870"/>
    </source>
</evidence>
<dbReference type="InterPro" id="IPR006120">
    <property type="entry name" value="Resolvase_HTH_dom"/>
</dbReference>
<dbReference type="PANTHER" id="PTHR30461">
    <property type="entry name" value="DNA-INVERTASE FROM LAMBDOID PROPHAGE"/>
    <property type="match status" value="1"/>
</dbReference>
<dbReference type="InterPro" id="IPR009057">
    <property type="entry name" value="Homeodomain-like_sf"/>
</dbReference>
<protein>
    <submittedName>
        <fullName evidence="9">DNA invertase</fullName>
    </submittedName>
</protein>
<dbReference type="InterPro" id="IPR050639">
    <property type="entry name" value="SSR_resolvase"/>
</dbReference>
<feature type="domain" description="Resolvase/invertase-type recombinase catalytic" evidence="8">
    <location>
        <begin position="4"/>
        <end position="137"/>
    </location>
</feature>
<dbReference type="FunFam" id="3.40.50.1390:FF:000001">
    <property type="entry name" value="DNA recombinase"/>
    <property type="match status" value="1"/>
</dbReference>
<dbReference type="GO" id="GO:0015074">
    <property type="term" value="P:DNA integration"/>
    <property type="evidence" value="ECO:0007669"/>
    <property type="project" value="UniProtKB-KW"/>
</dbReference>
<evidence type="ECO:0000256" key="2">
    <source>
        <dbReference type="ARBA" id="ARBA00022908"/>
    </source>
</evidence>
<sequence>MTGQLIGYARVSTTGQKLDVQLDALKAKGCAKIYQEKRSGKTADRPELEKMLDYVREGEAIVVTKLDRLGRSVADLANISKLLDDKGVGLIVIDQGIDTTTPHGKLMFHMIAAVAEFELSLRYERQMEGIAKAQEKGVKFGRKKSVDRERVHQLREEGLSMAKIAEELSCSKGAVHKIINEFIKQNNKPSKFEL</sequence>
<dbReference type="KEGG" id="amc:MADE_1011880"/>
<keyword evidence="10" id="KW-1185">Reference proteome</keyword>
<evidence type="ECO:0000256" key="1">
    <source>
        <dbReference type="ARBA" id="ARBA00009913"/>
    </source>
</evidence>
<dbReference type="Gene3D" id="3.40.50.1390">
    <property type="entry name" value="Resolvase, N-terminal catalytic domain"/>
    <property type="match status" value="1"/>
</dbReference>
<dbReference type="EMBL" id="CP001103">
    <property type="protein sequence ID" value="AEA98512.1"/>
    <property type="molecule type" value="Genomic_DNA"/>
</dbReference>
<dbReference type="GO" id="GO:0003677">
    <property type="term" value="F:DNA binding"/>
    <property type="evidence" value="ECO:0007669"/>
    <property type="project" value="UniProtKB-KW"/>
</dbReference>
<evidence type="ECO:0000313" key="9">
    <source>
        <dbReference type="EMBL" id="AEA98512.1"/>
    </source>
</evidence>
<feature type="active site" description="O-(5'-phospho-DNA)-serine intermediate" evidence="6 7">
    <location>
        <position position="12"/>
    </location>
</feature>
<dbReference type="PROSITE" id="PS00397">
    <property type="entry name" value="RECOMBINASES_1"/>
    <property type="match status" value="1"/>
</dbReference>
<evidence type="ECO:0000256" key="3">
    <source>
        <dbReference type="ARBA" id="ARBA00023100"/>
    </source>
</evidence>